<accession>A0ABS3XYE1</accession>
<dbReference type="PANTHER" id="PTHR45947:SF3">
    <property type="entry name" value="SULFOQUINOVOSYL TRANSFERASE SQD2"/>
    <property type="match status" value="1"/>
</dbReference>
<sequence>MLRDAGSLSGVPSVAVLLELVRTPSAGGHVKCWERFAEAAAATSPAELGVDLTVYTLGEASRIEPLSQAVRFVSLPPVLSTAPLVRDTGTDVCDLSPLHPALRGLLPLHDVWHLTHTFSFANTAVRLRRKFRRKQRREQRGAGTPTLPGLVGSVHTDVPALTVFYVHEVLGSMPGCLAPYAVRARLGELSARLVRLHRDRLLRACDRVLVPTEQERADTAAVVGAERVSLLGRGVDHGRFRPGGAQRSDIRGELTRRHGVPAGRTIVLFAGRADASKRLMLLAEAVRRLRDEGRPVHLVVAGAGHESARVHRLLGPDVTLLGTVSQDQLGRVYAGCDIFALPSRTETIGNVVGEAMACGLPVVLPTGARTTRWLAAPGEDGLLVAEDNVLGWAAALAELVEHPDVRAAMGRRAAATARARQRTWSQVLIEDLVPVWRQVAPPSAFGTG</sequence>
<dbReference type="Gene3D" id="3.40.50.2000">
    <property type="entry name" value="Glycogen Phosphorylase B"/>
    <property type="match status" value="2"/>
</dbReference>
<proteinExistence type="predicted"/>
<protein>
    <submittedName>
        <fullName evidence="1">Glycosyltransferase</fullName>
    </submittedName>
</protein>
<gene>
    <name evidence="1" type="ORF">JW613_18870</name>
</gene>
<keyword evidence="2" id="KW-1185">Reference proteome</keyword>
<dbReference type="SUPFAM" id="SSF53756">
    <property type="entry name" value="UDP-Glycosyltransferase/glycogen phosphorylase"/>
    <property type="match status" value="1"/>
</dbReference>
<evidence type="ECO:0000313" key="2">
    <source>
        <dbReference type="Proteomes" id="UP000721954"/>
    </source>
</evidence>
<comment type="caution">
    <text evidence="1">The sequence shown here is derived from an EMBL/GenBank/DDBJ whole genome shotgun (WGS) entry which is preliminary data.</text>
</comment>
<dbReference type="Proteomes" id="UP000721954">
    <property type="component" value="Unassembled WGS sequence"/>
</dbReference>
<dbReference type="InterPro" id="IPR050194">
    <property type="entry name" value="Glycosyltransferase_grp1"/>
</dbReference>
<dbReference type="EMBL" id="JAFFZM010000011">
    <property type="protein sequence ID" value="MBO8200350.1"/>
    <property type="molecule type" value="Genomic_DNA"/>
</dbReference>
<evidence type="ECO:0000313" key="1">
    <source>
        <dbReference type="EMBL" id="MBO8200350.1"/>
    </source>
</evidence>
<organism evidence="1 2">
    <name type="scientific">Streptomyces smyrnaeus</name>
    <dbReference type="NCBI Taxonomy" id="1387713"/>
    <lineage>
        <taxon>Bacteria</taxon>
        <taxon>Bacillati</taxon>
        <taxon>Actinomycetota</taxon>
        <taxon>Actinomycetes</taxon>
        <taxon>Kitasatosporales</taxon>
        <taxon>Streptomycetaceae</taxon>
        <taxon>Streptomyces</taxon>
    </lineage>
</organism>
<dbReference type="PANTHER" id="PTHR45947">
    <property type="entry name" value="SULFOQUINOVOSYL TRANSFERASE SQD2"/>
    <property type="match status" value="1"/>
</dbReference>
<dbReference type="Pfam" id="PF13692">
    <property type="entry name" value="Glyco_trans_1_4"/>
    <property type="match status" value="1"/>
</dbReference>
<name>A0ABS3XYE1_9ACTN</name>
<reference evidence="1 2" key="1">
    <citation type="submission" date="2021-02" db="EMBL/GenBank/DDBJ databases">
        <title>Streptomyces spirodelae sp. nov., isolated from duckweed.</title>
        <authorList>
            <person name="Saimee Y."/>
            <person name="Duangmal K."/>
        </authorList>
    </citation>
    <scope>NUCLEOTIDE SEQUENCE [LARGE SCALE GENOMIC DNA]</scope>
    <source>
        <strain evidence="1 2">DSM 42105</strain>
    </source>
</reference>